<dbReference type="Proteomes" id="UP000023152">
    <property type="component" value="Unassembled WGS sequence"/>
</dbReference>
<feature type="transmembrane region" description="Helical" evidence="1">
    <location>
        <begin position="395"/>
        <end position="417"/>
    </location>
</feature>
<feature type="transmembrane region" description="Helical" evidence="1">
    <location>
        <begin position="260"/>
        <end position="278"/>
    </location>
</feature>
<feature type="transmembrane region" description="Helical" evidence="1">
    <location>
        <begin position="358"/>
        <end position="383"/>
    </location>
</feature>
<dbReference type="InterPro" id="IPR007720">
    <property type="entry name" value="PigQ/GPI1"/>
</dbReference>
<protein>
    <recommendedName>
        <fullName evidence="4">Phosphatidylinositol N-acetylglucosaminyltransferase subunit Q</fullName>
    </recommendedName>
</protein>
<dbReference type="OrthoDB" id="70250at2759"/>
<dbReference type="EMBL" id="ASPP01001644">
    <property type="protein sequence ID" value="ETO35398.1"/>
    <property type="molecule type" value="Genomic_DNA"/>
</dbReference>
<accession>X6PBB6</accession>
<evidence type="ECO:0000313" key="2">
    <source>
        <dbReference type="EMBL" id="ETO35398.1"/>
    </source>
</evidence>
<keyword evidence="1" id="KW-0472">Membrane</keyword>
<name>X6PBB6_RETFI</name>
<reference evidence="2 3" key="1">
    <citation type="journal article" date="2013" name="Curr. Biol.">
        <title>The Genome of the Foraminiferan Reticulomyxa filosa.</title>
        <authorList>
            <person name="Glockner G."/>
            <person name="Hulsmann N."/>
            <person name="Schleicher M."/>
            <person name="Noegel A.A."/>
            <person name="Eichinger L."/>
            <person name="Gallinger C."/>
            <person name="Pawlowski J."/>
            <person name="Sierra R."/>
            <person name="Euteneuer U."/>
            <person name="Pillet L."/>
            <person name="Moustafa A."/>
            <person name="Platzer M."/>
            <person name="Groth M."/>
            <person name="Szafranski K."/>
            <person name="Schliwa M."/>
        </authorList>
    </citation>
    <scope>NUCLEOTIDE SEQUENCE [LARGE SCALE GENOMIC DNA]</scope>
</reference>
<dbReference type="PANTHER" id="PTHR21329:SF3">
    <property type="entry name" value="PHOSPHATIDYLINOSITOL N-ACETYLGLUCOSAMINYLTRANSFERASE SUBUNIT Q"/>
    <property type="match status" value="1"/>
</dbReference>
<evidence type="ECO:0008006" key="4">
    <source>
        <dbReference type="Google" id="ProtNLM"/>
    </source>
</evidence>
<dbReference type="GO" id="GO:0006506">
    <property type="term" value="P:GPI anchor biosynthetic process"/>
    <property type="evidence" value="ECO:0007669"/>
    <property type="project" value="InterPro"/>
</dbReference>
<dbReference type="GO" id="GO:0005783">
    <property type="term" value="C:endoplasmic reticulum"/>
    <property type="evidence" value="ECO:0007669"/>
    <property type="project" value="TreeGrafter"/>
</dbReference>
<evidence type="ECO:0000256" key="1">
    <source>
        <dbReference type="SAM" id="Phobius"/>
    </source>
</evidence>
<evidence type="ECO:0000313" key="3">
    <source>
        <dbReference type="Proteomes" id="UP000023152"/>
    </source>
</evidence>
<sequence>MKAASIPANIYFSTTLLKKLLEGSDGQCMELYGWRHFNVPTFVVTNGVQDEVKQHDEAEIKQVCEDINNTYRVDVKGVESFEYGYVGKYSRTSGFVLGGLISIDISQSQWILFTPYENEQSGYYNMSDMKADHNPLLSSVLFYCNNTKLIELNFENLKKGMTKSQKKTFELDTILSYYFYGRYIICAIITWVLSKMVPLLGTLLGHTMIYKQLLFDQQTYHNCYQFLSSRNFSKFPRHPIHPHHLHLQHSQMRSQMQHHIFVHLFVIISVCTAVFWFGCGHLSPLTLFSCQMQGNDSDHYFCGYWNYIMKQDAFYHQRIKQDIHWLMGIPAGLKLNHALNQLLGNISLIVLDTWHEHIIARCIFSPYVITLLNSILFFGTIFCGPGHTFALILDVFHVFCAPCHILAKLFCFCYVIETKSLYTFGKVLRGQKYNQLKKRLDHQTFDSGQLLLGVVMFTILTFLLPTIIVYFIYFSIVILSIYTLHIGWNVLAICGVRHFHVLLWLNLAFFSTTAKCPICDGIFLEYPYSTPVLGVLWKELKWKQQSFKYKFQDIIANVKHDVTIFHIQYMKALKISHW</sequence>
<dbReference type="Pfam" id="PF05024">
    <property type="entry name" value="Gpi1"/>
    <property type="match status" value="1"/>
</dbReference>
<dbReference type="GO" id="GO:0016020">
    <property type="term" value="C:membrane"/>
    <property type="evidence" value="ECO:0007669"/>
    <property type="project" value="InterPro"/>
</dbReference>
<keyword evidence="3" id="KW-1185">Reference proteome</keyword>
<comment type="caution">
    <text evidence="2">The sequence shown here is derived from an EMBL/GenBank/DDBJ whole genome shotgun (WGS) entry which is preliminary data.</text>
</comment>
<proteinExistence type="predicted"/>
<organism evidence="2 3">
    <name type="scientific">Reticulomyxa filosa</name>
    <dbReference type="NCBI Taxonomy" id="46433"/>
    <lineage>
        <taxon>Eukaryota</taxon>
        <taxon>Sar</taxon>
        <taxon>Rhizaria</taxon>
        <taxon>Retaria</taxon>
        <taxon>Foraminifera</taxon>
        <taxon>Monothalamids</taxon>
        <taxon>Reticulomyxidae</taxon>
        <taxon>Reticulomyxa</taxon>
    </lineage>
</organism>
<feature type="transmembrane region" description="Helical" evidence="1">
    <location>
        <begin position="450"/>
        <end position="474"/>
    </location>
</feature>
<dbReference type="AlphaFoldDB" id="X6PBB6"/>
<gene>
    <name evidence="2" type="ORF">RFI_01664</name>
</gene>
<keyword evidence="1" id="KW-1133">Transmembrane helix</keyword>
<keyword evidence="1" id="KW-0812">Transmembrane</keyword>
<dbReference type="PANTHER" id="PTHR21329">
    <property type="entry name" value="PHOSPHATIDYLINOSITOL N-ACETYLGLUCOSAMINYLTRANSFERASE SUBUNIT Q-RELATED"/>
    <property type="match status" value="1"/>
</dbReference>